<dbReference type="Proteomes" id="UP000663824">
    <property type="component" value="Unassembled WGS sequence"/>
</dbReference>
<dbReference type="EMBL" id="CAJOBI010234642">
    <property type="protein sequence ID" value="CAF5072197.1"/>
    <property type="molecule type" value="Genomic_DNA"/>
</dbReference>
<dbReference type="EMBL" id="CAJNOV010013046">
    <property type="protein sequence ID" value="CAF1506989.1"/>
    <property type="molecule type" value="Genomic_DNA"/>
</dbReference>
<dbReference type="OrthoDB" id="10049232at2759"/>
<dbReference type="AlphaFoldDB" id="A0A820JQR4"/>
<evidence type="ECO:0000313" key="7">
    <source>
        <dbReference type="EMBL" id="CAF5072197.1"/>
    </source>
</evidence>
<gene>
    <name evidence="2" type="ORF">CJN711_LOCUS27580</name>
    <name evidence="6" type="ORF">GIL414_LOCUS41263</name>
    <name evidence="1" type="ORF">KQP761_LOCUS7981</name>
    <name evidence="3" type="ORF">MBJ925_LOCUS25197</name>
    <name evidence="7" type="ORF">SMN809_LOCUS60341</name>
    <name evidence="5" type="ORF">UXM345_LOCUS34879</name>
    <name evidence="4" type="ORF">XDN619_LOCUS24588</name>
</gene>
<evidence type="ECO:0000313" key="2">
    <source>
        <dbReference type="EMBL" id="CAF1506989.1"/>
    </source>
</evidence>
<dbReference type="EMBL" id="CAJOBF010013343">
    <property type="protein sequence ID" value="CAF4328780.1"/>
    <property type="molecule type" value="Genomic_DNA"/>
</dbReference>
<accession>A0A820JQR4</accession>
<dbReference type="Proteomes" id="UP000663834">
    <property type="component" value="Unassembled WGS sequence"/>
</dbReference>
<reference evidence="5" key="1">
    <citation type="submission" date="2021-02" db="EMBL/GenBank/DDBJ databases">
        <authorList>
            <person name="Nowell W R."/>
        </authorList>
    </citation>
    <scope>NUCLEOTIDE SEQUENCE</scope>
</reference>
<protein>
    <submittedName>
        <fullName evidence="5">Uncharacterized protein</fullName>
    </submittedName>
</protein>
<dbReference type="Proteomes" id="UP000663842">
    <property type="component" value="Unassembled WGS sequence"/>
</dbReference>
<dbReference type="EMBL" id="CAJOBJ010116480">
    <property type="protein sequence ID" value="CAF4655792.1"/>
    <property type="molecule type" value="Genomic_DNA"/>
</dbReference>
<evidence type="ECO:0000313" key="1">
    <source>
        <dbReference type="EMBL" id="CAF1366081.1"/>
    </source>
</evidence>
<sequence>MSELQSTGELRIEDFNPNMAYLTFQQNSPQILNLANTEIAKSWEKVQINWNYPVDEMTLIIETPFTQKRQPYAISIDNESLTRGTSHVSRIVDDEEIELKKDGCRQVINCDSNYQIVLKLYATPAAAYLSLIKYDVIKK</sequence>
<dbReference type="EMBL" id="CAJNOW010002879">
    <property type="protein sequence ID" value="CAF1366081.1"/>
    <property type="molecule type" value="Genomic_DNA"/>
</dbReference>
<dbReference type="EMBL" id="CAJNRG010011181">
    <property type="protein sequence ID" value="CAF2130142.1"/>
    <property type="molecule type" value="Genomic_DNA"/>
</dbReference>
<dbReference type="Proteomes" id="UP000676336">
    <property type="component" value="Unassembled WGS sequence"/>
</dbReference>
<name>A0A820JQR4_9BILA</name>
<proteinExistence type="predicted"/>
<dbReference type="Proteomes" id="UP000681720">
    <property type="component" value="Unassembled WGS sequence"/>
</dbReference>
<dbReference type="Proteomes" id="UP000663887">
    <property type="component" value="Unassembled WGS sequence"/>
</dbReference>
<dbReference type="Proteomes" id="UP000663855">
    <property type="component" value="Unassembled WGS sequence"/>
</dbReference>
<evidence type="ECO:0000313" key="5">
    <source>
        <dbReference type="EMBL" id="CAF4328780.1"/>
    </source>
</evidence>
<evidence type="ECO:0000313" key="8">
    <source>
        <dbReference type="Proteomes" id="UP000663842"/>
    </source>
</evidence>
<evidence type="ECO:0000313" key="3">
    <source>
        <dbReference type="EMBL" id="CAF2117275.1"/>
    </source>
</evidence>
<organism evidence="5 8">
    <name type="scientific">Rotaria magnacalcarata</name>
    <dbReference type="NCBI Taxonomy" id="392030"/>
    <lineage>
        <taxon>Eukaryota</taxon>
        <taxon>Metazoa</taxon>
        <taxon>Spiralia</taxon>
        <taxon>Gnathifera</taxon>
        <taxon>Rotifera</taxon>
        <taxon>Eurotatoria</taxon>
        <taxon>Bdelloidea</taxon>
        <taxon>Philodinida</taxon>
        <taxon>Philodinidae</taxon>
        <taxon>Rotaria</taxon>
    </lineage>
</organism>
<comment type="caution">
    <text evidence="5">The sequence shown here is derived from an EMBL/GenBank/DDBJ whole genome shotgun (WGS) entry which is preliminary data.</text>
</comment>
<evidence type="ECO:0000313" key="4">
    <source>
        <dbReference type="EMBL" id="CAF2130142.1"/>
    </source>
</evidence>
<dbReference type="EMBL" id="CAJNRE010013207">
    <property type="protein sequence ID" value="CAF2117275.1"/>
    <property type="molecule type" value="Genomic_DNA"/>
</dbReference>
<evidence type="ECO:0000313" key="6">
    <source>
        <dbReference type="EMBL" id="CAF4655792.1"/>
    </source>
</evidence>